<dbReference type="EMBL" id="JARJCW010000178">
    <property type="protein sequence ID" value="KAJ7189431.1"/>
    <property type="molecule type" value="Genomic_DNA"/>
</dbReference>
<evidence type="ECO:0000313" key="2">
    <source>
        <dbReference type="EMBL" id="KAJ7189431.1"/>
    </source>
</evidence>
<dbReference type="Proteomes" id="UP001219525">
    <property type="component" value="Unassembled WGS sequence"/>
</dbReference>
<proteinExistence type="predicted"/>
<keyword evidence="3" id="KW-1185">Reference proteome</keyword>
<sequence length="326" mass="34913">MRVTDAGVMCAPVCPCVHPADCIQDAGLVLAGSEPPPPWTTADDGAAVFVFLPLTFLQSCTTSLRSRLIVSETVTSDFARGGTLSEAAVFASCHALVALERAGLVAASGPRRRSYRGADNGQRRQCVHICGWGPRSTGSTYAMGWWRMHALSRAVPCAATATVVARLADAVGAGYGCGDGPRDHCCFADAAAVRRDARFITVSELVVAPRFATCMRAGSLQDEAFPLSDRTRNANPSSYVLLASRVRETFLVLGCSLFQFFKTSRNMLRQKDSAAQTRCIRTETTASAAEDAGSARERTDGAGLGAAVGKDSVPRRTWSRRQWTFY</sequence>
<gene>
    <name evidence="2" type="ORF">GGX14DRAFT_408836</name>
</gene>
<organism evidence="2 3">
    <name type="scientific">Mycena pura</name>
    <dbReference type="NCBI Taxonomy" id="153505"/>
    <lineage>
        <taxon>Eukaryota</taxon>
        <taxon>Fungi</taxon>
        <taxon>Dikarya</taxon>
        <taxon>Basidiomycota</taxon>
        <taxon>Agaricomycotina</taxon>
        <taxon>Agaricomycetes</taxon>
        <taxon>Agaricomycetidae</taxon>
        <taxon>Agaricales</taxon>
        <taxon>Marasmiineae</taxon>
        <taxon>Mycenaceae</taxon>
        <taxon>Mycena</taxon>
    </lineage>
</organism>
<accession>A0AAD6UK76</accession>
<feature type="region of interest" description="Disordered" evidence="1">
    <location>
        <begin position="286"/>
        <end position="308"/>
    </location>
</feature>
<dbReference type="AlphaFoldDB" id="A0AAD6UK76"/>
<evidence type="ECO:0000256" key="1">
    <source>
        <dbReference type="SAM" id="MobiDB-lite"/>
    </source>
</evidence>
<protein>
    <submittedName>
        <fullName evidence="2">Uncharacterized protein</fullName>
    </submittedName>
</protein>
<comment type="caution">
    <text evidence="2">The sequence shown here is derived from an EMBL/GenBank/DDBJ whole genome shotgun (WGS) entry which is preliminary data.</text>
</comment>
<evidence type="ECO:0000313" key="3">
    <source>
        <dbReference type="Proteomes" id="UP001219525"/>
    </source>
</evidence>
<name>A0AAD6UK76_9AGAR</name>
<reference evidence="2" key="1">
    <citation type="submission" date="2023-03" db="EMBL/GenBank/DDBJ databases">
        <title>Massive genome expansion in bonnet fungi (Mycena s.s.) driven by repeated elements and novel gene families across ecological guilds.</title>
        <authorList>
            <consortium name="Lawrence Berkeley National Laboratory"/>
            <person name="Harder C.B."/>
            <person name="Miyauchi S."/>
            <person name="Viragh M."/>
            <person name="Kuo A."/>
            <person name="Thoen E."/>
            <person name="Andreopoulos B."/>
            <person name="Lu D."/>
            <person name="Skrede I."/>
            <person name="Drula E."/>
            <person name="Henrissat B."/>
            <person name="Morin E."/>
            <person name="Kohler A."/>
            <person name="Barry K."/>
            <person name="LaButti K."/>
            <person name="Morin E."/>
            <person name="Salamov A."/>
            <person name="Lipzen A."/>
            <person name="Mereny Z."/>
            <person name="Hegedus B."/>
            <person name="Baldrian P."/>
            <person name="Stursova M."/>
            <person name="Weitz H."/>
            <person name="Taylor A."/>
            <person name="Grigoriev I.V."/>
            <person name="Nagy L.G."/>
            <person name="Martin F."/>
            <person name="Kauserud H."/>
        </authorList>
    </citation>
    <scope>NUCLEOTIDE SEQUENCE</scope>
    <source>
        <strain evidence="2">9144</strain>
    </source>
</reference>